<organism evidence="1 2">
    <name type="scientific">Octadecabacter ascidiaceicola</name>
    <dbReference type="NCBI Taxonomy" id="1655543"/>
    <lineage>
        <taxon>Bacteria</taxon>
        <taxon>Pseudomonadati</taxon>
        <taxon>Pseudomonadota</taxon>
        <taxon>Alphaproteobacteria</taxon>
        <taxon>Rhodobacterales</taxon>
        <taxon>Roseobacteraceae</taxon>
        <taxon>Octadecabacter</taxon>
    </lineage>
</organism>
<sequence>MQEIPTWMAGQAKAVAIYNAPFWREDALSGDAMSRHVPTVEIHDESPSKGEPYALFRFIGVPPQLWNTL</sequence>
<evidence type="ECO:0000313" key="2">
    <source>
        <dbReference type="Proteomes" id="UP000203464"/>
    </source>
</evidence>
<dbReference type="EMBL" id="FXYD01000004">
    <property type="protein sequence ID" value="SMX42311.1"/>
    <property type="molecule type" value="Genomic_DNA"/>
</dbReference>
<dbReference type="OrthoDB" id="337830at2"/>
<gene>
    <name evidence="1" type="ORF">OCA8868_02699</name>
</gene>
<keyword evidence="2" id="KW-1185">Reference proteome</keyword>
<dbReference type="Gene3D" id="3.90.660.10">
    <property type="match status" value="1"/>
</dbReference>
<name>A0A238KHN6_9RHOB</name>
<evidence type="ECO:0000313" key="1">
    <source>
        <dbReference type="EMBL" id="SMX42311.1"/>
    </source>
</evidence>
<dbReference type="Proteomes" id="UP000203464">
    <property type="component" value="Unassembled WGS sequence"/>
</dbReference>
<accession>A0A238KHN6</accession>
<dbReference type="RefSeq" id="WP_093997066.1">
    <property type="nucleotide sequence ID" value="NZ_FXYD01000004.1"/>
</dbReference>
<reference evidence="2" key="1">
    <citation type="submission" date="2017-05" db="EMBL/GenBank/DDBJ databases">
        <authorList>
            <person name="Rodrigo-Torres L."/>
            <person name="Arahal R. D."/>
            <person name="Lucena T."/>
        </authorList>
    </citation>
    <scope>NUCLEOTIDE SEQUENCE [LARGE SCALE GENOMIC DNA]</scope>
    <source>
        <strain evidence="2">CECT 8868</strain>
    </source>
</reference>
<dbReference type="SUPFAM" id="SSF54373">
    <property type="entry name" value="FAD-linked reductases, C-terminal domain"/>
    <property type="match status" value="1"/>
</dbReference>
<proteinExistence type="predicted"/>
<protein>
    <submittedName>
        <fullName evidence="1">Uncharacterized protein</fullName>
    </submittedName>
</protein>
<dbReference type="AlphaFoldDB" id="A0A238KHN6"/>